<evidence type="ECO:0000256" key="2">
    <source>
        <dbReference type="ARBA" id="ARBA00022500"/>
    </source>
</evidence>
<dbReference type="EMBL" id="FNHB01000001">
    <property type="protein sequence ID" value="SDL73694.1"/>
    <property type="molecule type" value="Genomic_DNA"/>
</dbReference>
<dbReference type="GO" id="GO:0000156">
    <property type="term" value="F:phosphorelay response regulator activity"/>
    <property type="evidence" value="ECO:0007669"/>
    <property type="project" value="InterPro"/>
</dbReference>
<evidence type="ECO:0000313" key="10">
    <source>
        <dbReference type="EMBL" id="SDL73694.1"/>
    </source>
</evidence>
<evidence type="ECO:0000256" key="3">
    <source>
        <dbReference type="ARBA" id="ARBA00022801"/>
    </source>
</evidence>
<comment type="similarity">
    <text evidence="5">Belongs to the CheB family.</text>
</comment>
<dbReference type="SUPFAM" id="SSF52738">
    <property type="entry name" value="Methylesterase CheB, C-terminal domain"/>
    <property type="match status" value="1"/>
</dbReference>
<feature type="domain" description="CheB-type methylesterase" evidence="9">
    <location>
        <begin position="153"/>
        <end position="345"/>
    </location>
</feature>
<dbReference type="SUPFAM" id="SSF52172">
    <property type="entry name" value="CheY-like"/>
    <property type="match status" value="1"/>
</dbReference>
<dbReference type="GO" id="GO:0008984">
    <property type="term" value="F:protein-glutamate methylesterase activity"/>
    <property type="evidence" value="ECO:0007669"/>
    <property type="project" value="UniProtKB-UniRule"/>
</dbReference>
<keyword evidence="11" id="KW-1185">Reference proteome</keyword>
<dbReference type="RefSeq" id="WP_092068290.1">
    <property type="nucleotide sequence ID" value="NZ_FNHB01000001.1"/>
</dbReference>
<gene>
    <name evidence="5" type="primary">cheB</name>
    <name evidence="10" type="ORF">SAMN04488502_101692</name>
</gene>
<dbReference type="InterPro" id="IPR001789">
    <property type="entry name" value="Sig_transdc_resp-reg_receiver"/>
</dbReference>
<dbReference type="InterPro" id="IPR011006">
    <property type="entry name" value="CheY-like_superfamily"/>
</dbReference>
<dbReference type="Gene3D" id="3.40.50.2300">
    <property type="match status" value="1"/>
</dbReference>
<dbReference type="PROSITE" id="PS50122">
    <property type="entry name" value="CHEB"/>
    <property type="match status" value="1"/>
</dbReference>
<keyword evidence="3 5" id="KW-0378">Hydrolase</keyword>
<dbReference type="PANTHER" id="PTHR42872">
    <property type="entry name" value="PROTEIN-GLUTAMATE METHYLESTERASE/PROTEIN-GLUTAMINE GLUTAMINASE"/>
    <property type="match status" value="1"/>
</dbReference>
<feature type="modified residue" description="4-aspartylphosphate" evidence="5 7">
    <location>
        <position position="54"/>
    </location>
</feature>
<dbReference type="InterPro" id="IPR035909">
    <property type="entry name" value="CheB_C"/>
</dbReference>
<protein>
    <recommendedName>
        <fullName evidence="5">Protein-glutamate methylesterase/protein-glutamine glutaminase</fullName>
        <ecNumber evidence="5">3.1.1.61</ecNumber>
        <ecNumber evidence="5">3.5.1.44</ecNumber>
    </recommendedName>
</protein>
<proteinExistence type="inferred from homology"/>
<evidence type="ECO:0000259" key="8">
    <source>
        <dbReference type="PROSITE" id="PS50110"/>
    </source>
</evidence>
<evidence type="ECO:0000313" key="11">
    <source>
        <dbReference type="Proteomes" id="UP000214880"/>
    </source>
</evidence>
<dbReference type="OrthoDB" id="9793421at2"/>
<dbReference type="PROSITE" id="PS50110">
    <property type="entry name" value="RESPONSE_REGULATORY"/>
    <property type="match status" value="1"/>
</dbReference>
<dbReference type="HAMAP" id="MF_00099">
    <property type="entry name" value="CheB_chemtxs"/>
    <property type="match status" value="1"/>
</dbReference>
<keyword evidence="5 7" id="KW-0597">Phosphoprotein</keyword>
<dbReference type="EC" id="3.1.1.61" evidence="5"/>
<comment type="subcellular location">
    <subcellularLocation>
        <location evidence="5">Cytoplasm</location>
    </subcellularLocation>
</comment>
<evidence type="ECO:0000256" key="6">
    <source>
        <dbReference type="PROSITE-ProRule" id="PRU00050"/>
    </source>
</evidence>
<dbReference type="AlphaFoldDB" id="A0A1G9MHS2"/>
<evidence type="ECO:0000256" key="1">
    <source>
        <dbReference type="ARBA" id="ARBA00022490"/>
    </source>
</evidence>
<dbReference type="Pfam" id="PF01339">
    <property type="entry name" value="CheB_methylest"/>
    <property type="match status" value="1"/>
</dbReference>
<feature type="domain" description="Response regulatory" evidence="8">
    <location>
        <begin position="3"/>
        <end position="120"/>
    </location>
</feature>
<dbReference type="STRING" id="146817.SAMN04488502_101692"/>
<feature type="active site" evidence="5 6">
    <location>
        <position position="192"/>
    </location>
</feature>
<feature type="active site" evidence="5 6">
    <location>
        <position position="288"/>
    </location>
</feature>
<evidence type="ECO:0000256" key="7">
    <source>
        <dbReference type="PROSITE-ProRule" id="PRU00169"/>
    </source>
</evidence>
<accession>A0A1G9MHS2</accession>
<name>A0A1G9MHS2_9FIRM</name>
<dbReference type="PANTHER" id="PTHR42872:SF6">
    <property type="entry name" value="PROTEIN-GLUTAMATE METHYLESTERASE_PROTEIN-GLUTAMINE GLUTAMINASE"/>
    <property type="match status" value="1"/>
</dbReference>
<evidence type="ECO:0000256" key="4">
    <source>
        <dbReference type="ARBA" id="ARBA00048267"/>
    </source>
</evidence>
<dbReference type="PIRSF" id="PIRSF000876">
    <property type="entry name" value="RR_chemtxs_CheB"/>
    <property type="match status" value="1"/>
</dbReference>
<dbReference type="CDD" id="cd17541">
    <property type="entry name" value="REC_CheB-like"/>
    <property type="match status" value="1"/>
</dbReference>
<dbReference type="NCBIfam" id="NF009206">
    <property type="entry name" value="PRK12555.1"/>
    <property type="match status" value="1"/>
</dbReference>
<keyword evidence="2 5" id="KW-0145">Chemotaxis</keyword>
<dbReference type="Proteomes" id="UP000214880">
    <property type="component" value="Unassembled WGS sequence"/>
</dbReference>
<keyword evidence="1 5" id="KW-0963">Cytoplasm</keyword>
<dbReference type="CDD" id="cd16432">
    <property type="entry name" value="CheB_Rec"/>
    <property type="match status" value="1"/>
</dbReference>
<dbReference type="InterPro" id="IPR008248">
    <property type="entry name" value="CheB-like"/>
</dbReference>
<dbReference type="EC" id="3.5.1.44" evidence="5"/>
<comment type="PTM">
    <text evidence="5">Phosphorylated by CheA. Phosphorylation of the N-terminal regulatory domain activates the methylesterase activity.</text>
</comment>
<dbReference type="GO" id="GO:0006935">
    <property type="term" value="P:chemotaxis"/>
    <property type="evidence" value="ECO:0007669"/>
    <property type="project" value="UniProtKB-UniRule"/>
</dbReference>
<evidence type="ECO:0000256" key="5">
    <source>
        <dbReference type="HAMAP-Rule" id="MF_00099"/>
    </source>
</evidence>
<comment type="catalytic activity">
    <reaction evidence="4 5">
        <text>[protein]-L-glutamate 5-O-methyl ester + H2O = L-glutamyl-[protein] + methanol + H(+)</text>
        <dbReference type="Rhea" id="RHEA:23236"/>
        <dbReference type="Rhea" id="RHEA-COMP:10208"/>
        <dbReference type="Rhea" id="RHEA-COMP:10311"/>
        <dbReference type="ChEBI" id="CHEBI:15377"/>
        <dbReference type="ChEBI" id="CHEBI:15378"/>
        <dbReference type="ChEBI" id="CHEBI:17790"/>
        <dbReference type="ChEBI" id="CHEBI:29973"/>
        <dbReference type="ChEBI" id="CHEBI:82795"/>
        <dbReference type="EC" id="3.1.1.61"/>
    </reaction>
</comment>
<dbReference type="GO" id="GO:0050568">
    <property type="term" value="F:protein-glutamine glutaminase activity"/>
    <property type="evidence" value="ECO:0007669"/>
    <property type="project" value="UniProtKB-UniRule"/>
</dbReference>
<feature type="active site" evidence="5 6">
    <location>
        <position position="165"/>
    </location>
</feature>
<dbReference type="NCBIfam" id="NF001965">
    <property type="entry name" value="PRK00742.1"/>
    <property type="match status" value="1"/>
</dbReference>
<dbReference type="Pfam" id="PF00072">
    <property type="entry name" value="Response_reg"/>
    <property type="match status" value="1"/>
</dbReference>
<dbReference type="SMART" id="SM00448">
    <property type="entry name" value="REC"/>
    <property type="match status" value="1"/>
</dbReference>
<comment type="function">
    <text evidence="5">Involved in chemotaxis. Part of a chemotaxis signal transduction system that modulates chemotaxis in response to various stimuli. Catalyzes the demethylation of specific methylglutamate residues introduced into the chemoreceptors (methyl-accepting chemotaxis proteins or MCP) by CheR. Also mediates the irreversible deamidation of specific glutamine residues to glutamic acid.</text>
</comment>
<evidence type="ECO:0000259" key="9">
    <source>
        <dbReference type="PROSITE" id="PS50122"/>
    </source>
</evidence>
<comment type="catalytic activity">
    <reaction evidence="5">
        <text>L-glutaminyl-[protein] + H2O = L-glutamyl-[protein] + NH4(+)</text>
        <dbReference type="Rhea" id="RHEA:16441"/>
        <dbReference type="Rhea" id="RHEA-COMP:10207"/>
        <dbReference type="Rhea" id="RHEA-COMP:10208"/>
        <dbReference type="ChEBI" id="CHEBI:15377"/>
        <dbReference type="ChEBI" id="CHEBI:28938"/>
        <dbReference type="ChEBI" id="CHEBI:29973"/>
        <dbReference type="ChEBI" id="CHEBI:30011"/>
        <dbReference type="EC" id="3.5.1.44"/>
    </reaction>
</comment>
<dbReference type="Gene3D" id="3.40.50.180">
    <property type="entry name" value="Methylesterase CheB, C-terminal domain"/>
    <property type="match status" value="1"/>
</dbReference>
<comment type="domain">
    <text evidence="5">Contains a C-terminal catalytic domain, and an N-terminal region which modulates catalytic activity.</text>
</comment>
<dbReference type="GO" id="GO:0005737">
    <property type="term" value="C:cytoplasm"/>
    <property type="evidence" value="ECO:0007669"/>
    <property type="project" value="UniProtKB-SubCell"/>
</dbReference>
<reference evidence="10 11" key="1">
    <citation type="submission" date="2016-10" db="EMBL/GenBank/DDBJ databases">
        <authorList>
            <person name="de Groot N.N."/>
        </authorList>
    </citation>
    <scope>NUCLEOTIDE SEQUENCE [LARGE SCALE GENOMIC DNA]</scope>
    <source>
        <strain evidence="10 11">DSM 1736</strain>
    </source>
</reference>
<dbReference type="InterPro" id="IPR000673">
    <property type="entry name" value="Sig_transdc_resp-reg_Me-estase"/>
</dbReference>
<organism evidence="10 11">
    <name type="scientific">Dendrosporobacter quercicolus</name>
    <dbReference type="NCBI Taxonomy" id="146817"/>
    <lineage>
        <taxon>Bacteria</taxon>
        <taxon>Bacillati</taxon>
        <taxon>Bacillota</taxon>
        <taxon>Negativicutes</taxon>
        <taxon>Selenomonadales</taxon>
        <taxon>Sporomusaceae</taxon>
        <taxon>Dendrosporobacter</taxon>
    </lineage>
</organism>
<sequence>MIRVLIVDDSAFMRKMLSDLFAGENDFTVVDTARNGKDAVDKVKRLKPDLVTMDVEMPVMDGIQALETIMRETPTPVVMVSSLTQAGAEATIRALALGAVDFVAKVSGPISNISGISAELLTKCRLAVRVNVARLAVPVLKSPAAGTLVSFKQFPNDKLIAIGTSTGGPRALQEIITKLPANLPCGVVIVQHMPPGFTKSLAERLNSISSLTVKEAEQNDHIQAGMVYIAPGDYHLTIENSGGKRCLKLNQSPPVGGHRPAVDPMFDSAARVYGDKVVGVILTGMGHDGAKGMQAIKNQRGYTIAEDQSTAVVFGMPKSAIELGVIDKVAPIHTIAAEIIKAVTK</sequence>